<gene>
    <name evidence="2" type="ORF">DI555_19580</name>
</gene>
<proteinExistence type="predicted"/>
<organism evidence="2 3">
    <name type="scientific">Novosphingobium pentaromativorans</name>
    <dbReference type="NCBI Taxonomy" id="205844"/>
    <lineage>
        <taxon>Bacteria</taxon>
        <taxon>Pseudomonadati</taxon>
        <taxon>Pseudomonadota</taxon>
        <taxon>Alphaproteobacteria</taxon>
        <taxon>Sphingomonadales</taxon>
        <taxon>Sphingomonadaceae</taxon>
        <taxon>Novosphingobium</taxon>
    </lineage>
</organism>
<evidence type="ECO:0000259" key="1">
    <source>
        <dbReference type="Pfam" id="PF13372"/>
    </source>
</evidence>
<feature type="domain" description="Alginate export" evidence="1">
    <location>
        <begin position="59"/>
        <end position="458"/>
    </location>
</feature>
<dbReference type="Pfam" id="PF13372">
    <property type="entry name" value="Alginate_exp"/>
    <property type="match status" value="1"/>
</dbReference>
<dbReference type="InterPro" id="IPR025388">
    <property type="entry name" value="Alginate_export_dom"/>
</dbReference>
<evidence type="ECO:0000313" key="2">
    <source>
        <dbReference type="EMBL" id="PZQ52022.1"/>
    </source>
</evidence>
<sequence>MPACLFAPVPFDRNASPRRMRAPVLLGILGGGVLLAGQGAVARADGLLETAVGAPEGLTIKGEVRARVEGIDGQFRPNAAQDDAMFSLKTTLQVEYDGGPWRIGGELWDGRAYGEKSNSSAGTGEVDAMEMVQAYVGLDFGMGGGSKAQVTAGRFTMNLGSRRLVARQAFRNTTNAFTGVNFQWKGRGGDQLTLLWAMPQLRLPDDIEGIHDNSVKRDKETSDLQFYGGSLTKAGVLGGSLEIYGYGLAERDSANRPTRNRHIFTPGLRAYRAPKAGRLDYDVEGAYQFGRTRATTAPTDLTDLDVSAYFIHAEAGRTFSGGWQPRLSFDFDIASGDRSKAKTYNRFDTLFGARRFDFGPTGLYGAVGRFNTISGGARFEVKPDGKSDVMMMYRALWLDSKADSFSNTGVRDSSGTSGAFAGNQFEARYRRTLIPDVLRVDTGVAYLAKGRFLKDAPNAPQTGDTKYGYIDLYFDF</sequence>
<name>A0A2W5NEV3_9SPHN</name>
<comment type="caution">
    <text evidence="2">The sequence shown here is derived from an EMBL/GenBank/DDBJ whole genome shotgun (WGS) entry which is preliminary data.</text>
</comment>
<protein>
    <submittedName>
        <fullName evidence="2">Alginate export family protein</fullName>
    </submittedName>
</protein>
<dbReference type="Proteomes" id="UP000249082">
    <property type="component" value="Unassembled WGS sequence"/>
</dbReference>
<evidence type="ECO:0000313" key="3">
    <source>
        <dbReference type="Proteomes" id="UP000249082"/>
    </source>
</evidence>
<accession>A0A2W5NEV3</accession>
<reference evidence="2 3" key="1">
    <citation type="submission" date="2017-08" db="EMBL/GenBank/DDBJ databases">
        <title>Infants hospitalized years apart are colonized by the same room-sourced microbial strains.</title>
        <authorList>
            <person name="Brooks B."/>
            <person name="Olm M.R."/>
            <person name="Firek B.A."/>
            <person name="Baker R."/>
            <person name="Thomas B.C."/>
            <person name="Morowitz M.J."/>
            <person name="Banfield J.F."/>
        </authorList>
    </citation>
    <scope>NUCLEOTIDE SEQUENCE [LARGE SCALE GENOMIC DNA]</scope>
    <source>
        <strain evidence="2">S2_005_002_R2_33</strain>
    </source>
</reference>
<dbReference type="EMBL" id="QFPX01000021">
    <property type="protein sequence ID" value="PZQ52022.1"/>
    <property type="molecule type" value="Genomic_DNA"/>
</dbReference>
<dbReference type="AlphaFoldDB" id="A0A2W5NEV3"/>